<organism evidence="15 16">
    <name type="scientific">Fukomys damarensis</name>
    <name type="common">Damaraland mole rat</name>
    <name type="synonym">Cryptomys damarensis</name>
    <dbReference type="NCBI Taxonomy" id="885580"/>
    <lineage>
        <taxon>Eukaryota</taxon>
        <taxon>Metazoa</taxon>
        <taxon>Chordata</taxon>
        <taxon>Craniata</taxon>
        <taxon>Vertebrata</taxon>
        <taxon>Euteleostomi</taxon>
        <taxon>Mammalia</taxon>
        <taxon>Eutheria</taxon>
        <taxon>Euarchontoglires</taxon>
        <taxon>Glires</taxon>
        <taxon>Rodentia</taxon>
        <taxon>Hystricomorpha</taxon>
        <taxon>Bathyergidae</taxon>
        <taxon>Fukomys</taxon>
    </lineage>
</organism>
<evidence type="ECO:0000313" key="15">
    <source>
        <dbReference type="EMBL" id="KFO25674.1"/>
    </source>
</evidence>
<feature type="transmembrane region" description="Helical" evidence="13">
    <location>
        <begin position="202"/>
        <end position="224"/>
    </location>
</feature>
<dbReference type="Proteomes" id="UP000028990">
    <property type="component" value="Unassembled WGS sequence"/>
</dbReference>
<dbReference type="PRINTS" id="PR00245">
    <property type="entry name" value="OLFACTORYR"/>
</dbReference>
<accession>A0A091D0R4</accession>
<comment type="subcellular location">
    <subcellularLocation>
        <location evidence="2 13">Cell membrane</location>
        <topology evidence="2 13">Multi-pass membrane protein</topology>
    </subcellularLocation>
</comment>
<comment type="similarity">
    <text evidence="12">Belongs to the G-protein coupled receptor 1 family.</text>
</comment>
<evidence type="ECO:0000313" key="16">
    <source>
        <dbReference type="Proteomes" id="UP000028990"/>
    </source>
</evidence>
<keyword evidence="6 13" id="KW-0552">Olfaction</keyword>
<feature type="transmembrane region" description="Helical" evidence="13">
    <location>
        <begin position="28"/>
        <end position="48"/>
    </location>
</feature>
<feature type="transmembrane region" description="Helical" evidence="13">
    <location>
        <begin position="139"/>
        <end position="162"/>
    </location>
</feature>
<name>A0A091D0R4_FUKDA</name>
<dbReference type="GO" id="GO:0005886">
    <property type="term" value="C:plasma membrane"/>
    <property type="evidence" value="ECO:0007669"/>
    <property type="project" value="UniProtKB-SubCell"/>
</dbReference>
<dbReference type="OrthoDB" id="9588050at2759"/>
<evidence type="ECO:0000256" key="3">
    <source>
        <dbReference type="ARBA" id="ARBA00022475"/>
    </source>
</evidence>
<reference evidence="15 16" key="1">
    <citation type="submission" date="2013-11" db="EMBL/GenBank/DDBJ databases">
        <title>The Damaraland mole rat (Fukomys damarensis) genome and evolution of African mole rats.</title>
        <authorList>
            <person name="Gladyshev V.N."/>
            <person name="Fang X."/>
        </authorList>
    </citation>
    <scope>NUCLEOTIDE SEQUENCE [LARGE SCALE GENOMIC DNA]</scope>
    <source>
        <tissue evidence="15">Liver</tissue>
    </source>
</reference>
<dbReference type="STRING" id="885580.ENSFDAP00000012320"/>
<dbReference type="GO" id="GO:0004984">
    <property type="term" value="F:olfactory receptor activity"/>
    <property type="evidence" value="ECO:0007669"/>
    <property type="project" value="InterPro"/>
</dbReference>
<keyword evidence="5 12" id="KW-0812">Transmembrane</keyword>
<dbReference type="GO" id="GO:0004930">
    <property type="term" value="F:G protein-coupled receptor activity"/>
    <property type="evidence" value="ECO:0007669"/>
    <property type="project" value="UniProtKB-KW"/>
</dbReference>
<keyword evidence="7 13" id="KW-1133">Transmembrane helix</keyword>
<proteinExistence type="inferred from homology"/>
<dbReference type="EMBL" id="KN123338">
    <property type="protein sequence ID" value="KFO25674.1"/>
    <property type="molecule type" value="Genomic_DNA"/>
</dbReference>
<dbReference type="Pfam" id="PF13853">
    <property type="entry name" value="7tm_4"/>
    <property type="match status" value="1"/>
</dbReference>
<evidence type="ECO:0000256" key="8">
    <source>
        <dbReference type="ARBA" id="ARBA00023040"/>
    </source>
</evidence>
<evidence type="ECO:0000256" key="5">
    <source>
        <dbReference type="ARBA" id="ARBA00022692"/>
    </source>
</evidence>
<comment type="function">
    <text evidence="1">Odorant receptor.</text>
</comment>
<dbReference type="FunFam" id="1.20.1070.10:FF:000037">
    <property type="entry name" value="Olfactory receptor"/>
    <property type="match status" value="1"/>
</dbReference>
<gene>
    <name evidence="15" type="ORF">H920_12933</name>
</gene>
<evidence type="ECO:0000256" key="2">
    <source>
        <dbReference type="ARBA" id="ARBA00004651"/>
    </source>
</evidence>
<dbReference type="InterPro" id="IPR017452">
    <property type="entry name" value="GPCR_Rhodpsn_7TM"/>
</dbReference>
<dbReference type="InterPro" id="IPR000276">
    <property type="entry name" value="GPCR_Rhodpsn"/>
</dbReference>
<evidence type="ECO:0000259" key="14">
    <source>
        <dbReference type="PROSITE" id="PS50262"/>
    </source>
</evidence>
<evidence type="ECO:0000256" key="4">
    <source>
        <dbReference type="ARBA" id="ARBA00022606"/>
    </source>
</evidence>
<protein>
    <recommendedName>
        <fullName evidence="13">Olfactory receptor</fullName>
    </recommendedName>
</protein>
<keyword evidence="3 13" id="KW-1003">Cell membrane</keyword>
<keyword evidence="9 13" id="KW-0472">Membrane</keyword>
<feature type="transmembrane region" description="Helical" evidence="13">
    <location>
        <begin position="270"/>
        <end position="290"/>
    </location>
</feature>
<dbReference type="PANTHER" id="PTHR26452">
    <property type="entry name" value="OLFACTORY RECEPTOR"/>
    <property type="match status" value="1"/>
</dbReference>
<feature type="transmembrane region" description="Helical" evidence="13">
    <location>
        <begin position="236"/>
        <end position="258"/>
    </location>
</feature>
<evidence type="ECO:0000256" key="1">
    <source>
        <dbReference type="ARBA" id="ARBA00002936"/>
    </source>
</evidence>
<evidence type="ECO:0000256" key="12">
    <source>
        <dbReference type="RuleBase" id="RU000688"/>
    </source>
</evidence>
<keyword evidence="10 12" id="KW-0675">Receptor</keyword>
<evidence type="ECO:0000256" key="6">
    <source>
        <dbReference type="ARBA" id="ARBA00022725"/>
    </source>
</evidence>
<keyword evidence="8 12" id="KW-0297">G-protein coupled receptor</keyword>
<evidence type="ECO:0000256" key="7">
    <source>
        <dbReference type="ARBA" id="ARBA00022989"/>
    </source>
</evidence>
<keyword evidence="11 12" id="KW-0807">Transducer</keyword>
<dbReference type="eggNOG" id="ENOG502SHXQ">
    <property type="taxonomic scope" value="Eukaryota"/>
</dbReference>
<dbReference type="InterPro" id="IPR000725">
    <property type="entry name" value="Olfact_rcpt"/>
</dbReference>
<evidence type="ECO:0000256" key="10">
    <source>
        <dbReference type="ARBA" id="ARBA00023170"/>
    </source>
</evidence>
<dbReference type="PROSITE" id="PS50262">
    <property type="entry name" value="G_PROTEIN_RECEP_F1_2"/>
    <property type="match status" value="1"/>
</dbReference>
<evidence type="ECO:0000256" key="13">
    <source>
        <dbReference type="RuleBase" id="RU363047"/>
    </source>
</evidence>
<feature type="domain" description="G-protein coupled receptors family 1 profile" evidence="14">
    <location>
        <begin position="39"/>
        <end position="288"/>
    </location>
</feature>
<dbReference type="SUPFAM" id="SSF81321">
    <property type="entry name" value="Family A G protein-coupled receptor-like"/>
    <property type="match status" value="1"/>
</dbReference>
<dbReference type="InterPro" id="IPR050516">
    <property type="entry name" value="Olfactory_GPCR"/>
</dbReference>
<keyword evidence="16" id="KW-1185">Reference proteome</keyword>
<dbReference type="Gene3D" id="1.20.1070.10">
    <property type="entry name" value="Rhodopsin 7-helix transmembrane proteins"/>
    <property type="match status" value="1"/>
</dbReference>
<dbReference type="OMA" id="KERHISY"/>
<dbReference type="CDD" id="cd15227">
    <property type="entry name" value="7tmA_OR14-like"/>
    <property type="match status" value="1"/>
</dbReference>
<keyword evidence="4 13" id="KW-0716">Sensory transduction</keyword>
<dbReference type="PRINTS" id="PR00237">
    <property type="entry name" value="GPCRRHODOPSN"/>
</dbReference>
<evidence type="ECO:0000256" key="9">
    <source>
        <dbReference type="ARBA" id="ARBA00023136"/>
    </source>
</evidence>
<sequence>MKNQTFLSGFLFLRLTDSTVLLGLQAALFSLGYLVSTLENLTIVLLTVLDRHLHTPKYFFLRHLSFLDLCLISTTLPKAILNCITLSDSISFLGCVCQLFLMVLLPESEVGILTAMSYDRYVAICHPLHYGAVMSKRCCVLLMAVSWLSGGALGILFSAAMLSLEFCGSNRIHQFFCDVPAILEVSCSQEHAAINVSVALGVLYSFSCLVCILVSYVFIFSAVLKMPSRQSRCKAFSTCVPHLMVVGSFFLTGIADYVKPTSHESALIDLLFSIIYSVTPPFFNPIIYCLRNRDIQSALNKFLRKVK</sequence>
<dbReference type="PROSITE" id="PS00237">
    <property type="entry name" value="G_PROTEIN_RECEP_F1_1"/>
    <property type="match status" value="1"/>
</dbReference>
<dbReference type="AlphaFoldDB" id="A0A091D0R4"/>
<evidence type="ECO:0000256" key="11">
    <source>
        <dbReference type="ARBA" id="ARBA00023224"/>
    </source>
</evidence>